<name>A0A7S2H834_9STRA</name>
<accession>A0A7S2H834</accession>
<gene>
    <name evidence="1" type="ORF">DSPE1174_LOCUS30201</name>
</gene>
<dbReference type="AlphaFoldDB" id="A0A7S2H834"/>
<dbReference type="EMBL" id="HBGS01057915">
    <property type="protein sequence ID" value="CAD9482723.1"/>
    <property type="molecule type" value="Transcribed_RNA"/>
</dbReference>
<proteinExistence type="predicted"/>
<evidence type="ECO:0000313" key="1">
    <source>
        <dbReference type="EMBL" id="CAD9482723.1"/>
    </source>
</evidence>
<protein>
    <submittedName>
        <fullName evidence="1">Uncharacterized protein</fullName>
    </submittedName>
</protein>
<sequence length="112" mass="13020">MTYLDSTSRTQAQLLQTATSQVLRTMEKMIHDMTRGELPLPETRRELKAMMPTYKMVGPKKMHISKTTQQSASPRRWKLHRVLLVNTKKSERIEGMALNIQAQKPKRITNEI</sequence>
<reference evidence="1" key="1">
    <citation type="submission" date="2021-01" db="EMBL/GenBank/DDBJ databases">
        <authorList>
            <person name="Corre E."/>
            <person name="Pelletier E."/>
            <person name="Niang G."/>
            <person name="Scheremetjew M."/>
            <person name="Finn R."/>
            <person name="Kale V."/>
            <person name="Holt S."/>
            <person name="Cochrane G."/>
            <person name="Meng A."/>
            <person name="Brown T."/>
            <person name="Cohen L."/>
        </authorList>
    </citation>
    <scope>NUCLEOTIDE SEQUENCE</scope>
    <source>
        <strain evidence="1">CCMP1381</strain>
    </source>
</reference>
<organism evidence="1">
    <name type="scientific">Octactis speculum</name>
    <dbReference type="NCBI Taxonomy" id="3111310"/>
    <lineage>
        <taxon>Eukaryota</taxon>
        <taxon>Sar</taxon>
        <taxon>Stramenopiles</taxon>
        <taxon>Ochrophyta</taxon>
        <taxon>Dictyochophyceae</taxon>
        <taxon>Dictyochales</taxon>
        <taxon>Dictyochaceae</taxon>
        <taxon>Octactis</taxon>
    </lineage>
</organism>